<evidence type="ECO:0000313" key="1">
    <source>
        <dbReference type="EMBL" id="QHT12924.1"/>
    </source>
</evidence>
<dbReference type="AlphaFoldDB" id="A0A6C0D9S2"/>
<dbReference type="EMBL" id="MN739553">
    <property type="protein sequence ID" value="QHT12924.1"/>
    <property type="molecule type" value="Genomic_DNA"/>
</dbReference>
<accession>A0A6C0D9S2</accession>
<proteinExistence type="predicted"/>
<protein>
    <submittedName>
        <fullName evidence="1">Uncharacterized protein</fullName>
    </submittedName>
</protein>
<name>A0A6C0D9S2_9ZZZZ</name>
<reference evidence="1" key="1">
    <citation type="journal article" date="2020" name="Nature">
        <title>Giant virus diversity and host interactions through global metagenomics.</title>
        <authorList>
            <person name="Schulz F."/>
            <person name="Roux S."/>
            <person name="Paez-Espino D."/>
            <person name="Jungbluth S."/>
            <person name="Walsh D.A."/>
            <person name="Denef V.J."/>
            <person name="McMahon K.D."/>
            <person name="Konstantinidis K.T."/>
            <person name="Eloe-Fadrosh E.A."/>
            <person name="Kyrpides N.C."/>
            <person name="Woyke T."/>
        </authorList>
    </citation>
    <scope>NUCLEOTIDE SEQUENCE</scope>
    <source>
        <strain evidence="1">GVMAG-M-3300023174-130</strain>
    </source>
</reference>
<sequence>MTKTRKNVPWKGWKSEKPGYHQKTVMMKKCGKKCFLGPKKSFPICKKNTCKISKKGVYAAFIRSRQYHHKNISKKAKMLIQKQT</sequence>
<organism evidence="1">
    <name type="scientific">viral metagenome</name>
    <dbReference type="NCBI Taxonomy" id="1070528"/>
    <lineage>
        <taxon>unclassified sequences</taxon>
        <taxon>metagenomes</taxon>
        <taxon>organismal metagenomes</taxon>
    </lineage>
</organism>